<comment type="caution">
    <text evidence="8">The sequence shown here is derived from an EMBL/GenBank/DDBJ whole genome shotgun (WGS) entry which is preliminary data.</text>
</comment>
<dbReference type="SUPFAM" id="SSF69065">
    <property type="entry name" value="RNase III domain-like"/>
    <property type="match status" value="1"/>
</dbReference>
<dbReference type="Gene3D" id="1.10.1520.10">
    <property type="entry name" value="Ribonuclease III domain"/>
    <property type="match status" value="1"/>
</dbReference>
<keyword evidence="5" id="KW-0694">RNA-binding</keyword>
<dbReference type="InterPro" id="IPR011907">
    <property type="entry name" value="RNase_III"/>
</dbReference>
<evidence type="ECO:0008006" key="9">
    <source>
        <dbReference type="Google" id="ProtNLM"/>
    </source>
</evidence>
<proteinExistence type="inferred from homology"/>
<dbReference type="GO" id="GO:0006364">
    <property type="term" value="P:rRNA processing"/>
    <property type="evidence" value="ECO:0007669"/>
    <property type="project" value="InterPro"/>
</dbReference>
<evidence type="ECO:0000259" key="6">
    <source>
        <dbReference type="PROSITE" id="PS50137"/>
    </source>
</evidence>
<dbReference type="CDD" id="cd10845">
    <property type="entry name" value="DSRM_RNAse_III_family"/>
    <property type="match status" value="1"/>
</dbReference>
<dbReference type="PROSITE" id="PS50142">
    <property type="entry name" value="RNASE_3_2"/>
    <property type="match status" value="1"/>
</dbReference>
<keyword evidence="2" id="KW-0540">Nuclease</keyword>
<evidence type="ECO:0000256" key="3">
    <source>
        <dbReference type="ARBA" id="ARBA00022759"/>
    </source>
</evidence>
<evidence type="ECO:0000256" key="5">
    <source>
        <dbReference type="ARBA" id="ARBA00022884"/>
    </source>
</evidence>
<dbReference type="GO" id="GO:0010468">
    <property type="term" value="P:regulation of gene expression"/>
    <property type="evidence" value="ECO:0007669"/>
    <property type="project" value="TreeGrafter"/>
</dbReference>
<dbReference type="PANTHER" id="PTHR11207">
    <property type="entry name" value="RIBONUCLEASE III"/>
    <property type="match status" value="1"/>
</dbReference>
<gene>
    <name evidence="8" type="ORF">LCGC14_1516040</name>
</gene>
<dbReference type="AlphaFoldDB" id="A0A0F9JKT0"/>
<dbReference type="InterPro" id="IPR014720">
    <property type="entry name" value="dsRBD_dom"/>
</dbReference>
<evidence type="ECO:0000259" key="7">
    <source>
        <dbReference type="PROSITE" id="PS50142"/>
    </source>
</evidence>
<name>A0A0F9JKT0_9ZZZZ</name>
<dbReference type="InterPro" id="IPR036389">
    <property type="entry name" value="RNase_III_sf"/>
</dbReference>
<evidence type="ECO:0000313" key="8">
    <source>
        <dbReference type="EMBL" id="KKM62996.1"/>
    </source>
</evidence>
<evidence type="ECO:0000256" key="1">
    <source>
        <dbReference type="ARBA" id="ARBA00010183"/>
    </source>
</evidence>
<feature type="domain" description="DRBM" evidence="6">
    <location>
        <begin position="172"/>
        <end position="260"/>
    </location>
</feature>
<dbReference type="PROSITE" id="PS50137">
    <property type="entry name" value="DS_RBD"/>
    <property type="match status" value="1"/>
</dbReference>
<protein>
    <recommendedName>
        <fullName evidence="9">RNase III domain-containing protein</fullName>
    </recommendedName>
</protein>
<dbReference type="GO" id="GO:0003725">
    <property type="term" value="F:double-stranded RNA binding"/>
    <property type="evidence" value="ECO:0007669"/>
    <property type="project" value="TreeGrafter"/>
</dbReference>
<dbReference type="CDD" id="cd00593">
    <property type="entry name" value="RIBOc"/>
    <property type="match status" value="1"/>
</dbReference>
<comment type="similarity">
    <text evidence="1">Belongs to the ribonuclease III family.</text>
</comment>
<sequence>MYVDNEYELRSWLRNLNLGYVSLDLIIVAFTHRSFKGMGHDVGDYERLEFVGDSVLDLINAEQLYKDEDLTEAEMTELRKGYVSNKQLAIIFDAIDIERFIRVANNLNLTPKVKAGFVEAFFGAIYFAKGYKACLNLWEFITEDFFTAHRQESPQSTSNIWPPQNSPIPLKNAKTTLQEFCQNQFFDTPIYKLIKKSGPDHEPMFTVRVTIKPGENKIDFENVFDEYAFKGRGIYTEGMGPKKKIAEMIAAEEMCDVIGLLYTST</sequence>
<evidence type="ECO:0000256" key="4">
    <source>
        <dbReference type="ARBA" id="ARBA00022801"/>
    </source>
</evidence>
<dbReference type="InterPro" id="IPR000999">
    <property type="entry name" value="RNase_III_dom"/>
</dbReference>
<feature type="domain" description="RNase III" evidence="7">
    <location>
        <begin position="9"/>
        <end position="130"/>
    </location>
</feature>
<dbReference type="SMART" id="SM00358">
    <property type="entry name" value="DSRM"/>
    <property type="match status" value="1"/>
</dbReference>
<dbReference type="SMART" id="SM00535">
    <property type="entry name" value="RIBOc"/>
    <property type="match status" value="1"/>
</dbReference>
<dbReference type="Gene3D" id="3.30.160.20">
    <property type="match status" value="1"/>
</dbReference>
<dbReference type="Pfam" id="PF14622">
    <property type="entry name" value="Ribonucleas_3_3"/>
    <property type="match status" value="1"/>
</dbReference>
<accession>A0A0F9JKT0</accession>
<dbReference type="GO" id="GO:0004525">
    <property type="term" value="F:ribonuclease III activity"/>
    <property type="evidence" value="ECO:0007669"/>
    <property type="project" value="InterPro"/>
</dbReference>
<dbReference type="PROSITE" id="PS00517">
    <property type="entry name" value="RNASE_3_1"/>
    <property type="match status" value="1"/>
</dbReference>
<dbReference type="SUPFAM" id="SSF54768">
    <property type="entry name" value="dsRNA-binding domain-like"/>
    <property type="match status" value="1"/>
</dbReference>
<reference evidence="8" key="1">
    <citation type="journal article" date="2015" name="Nature">
        <title>Complex archaea that bridge the gap between prokaryotes and eukaryotes.</title>
        <authorList>
            <person name="Spang A."/>
            <person name="Saw J.H."/>
            <person name="Jorgensen S.L."/>
            <person name="Zaremba-Niedzwiedzka K."/>
            <person name="Martijn J."/>
            <person name="Lind A.E."/>
            <person name="van Eijk R."/>
            <person name="Schleper C."/>
            <person name="Guy L."/>
            <person name="Ettema T.J."/>
        </authorList>
    </citation>
    <scope>NUCLEOTIDE SEQUENCE</scope>
</reference>
<keyword evidence="3" id="KW-0255">Endonuclease</keyword>
<keyword evidence="4" id="KW-0378">Hydrolase</keyword>
<dbReference type="EMBL" id="LAZR01011183">
    <property type="protein sequence ID" value="KKM62996.1"/>
    <property type="molecule type" value="Genomic_DNA"/>
</dbReference>
<evidence type="ECO:0000256" key="2">
    <source>
        <dbReference type="ARBA" id="ARBA00022722"/>
    </source>
</evidence>
<dbReference type="HAMAP" id="MF_00104">
    <property type="entry name" value="RNase_III"/>
    <property type="match status" value="1"/>
</dbReference>
<dbReference type="Pfam" id="PF00035">
    <property type="entry name" value="dsrm"/>
    <property type="match status" value="1"/>
</dbReference>
<dbReference type="PANTHER" id="PTHR11207:SF0">
    <property type="entry name" value="RIBONUCLEASE 3"/>
    <property type="match status" value="1"/>
</dbReference>
<organism evidence="8">
    <name type="scientific">marine sediment metagenome</name>
    <dbReference type="NCBI Taxonomy" id="412755"/>
    <lineage>
        <taxon>unclassified sequences</taxon>
        <taxon>metagenomes</taxon>
        <taxon>ecological metagenomes</taxon>
    </lineage>
</organism>